<feature type="coiled-coil region" evidence="1">
    <location>
        <begin position="323"/>
        <end position="375"/>
    </location>
</feature>
<feature type="compositionally biased region" description="Polar residues" evidence="2">
    <location>
        <begin position="439"/>
        <end position="448"/>
    </location>
</feature>
<evidence type="ECO:0000256" key="1">
    <source>
        <dbReference type="SAM" id="Coils"/>
    </source>
</evidence>
<gene>
    <name evidence="3" type="ORF">AAK873_03175</name>
</gene>
<evidence type="ECO:0000313" key="3">
    <source>
        <dbReference type="EMBL" id="MEY8244620.1"/>
    </source>
</evidence>
<name>A0ABV4CTB9_9BACT</name>
<dbReference type="RefSeq" id="WP_121699213.1">
    <property type="nucleotide sequence ID" value="NZ_JBCLPP010000006.1"/>
</dbReference>
<comment type="caution">
    <text evidence="3">The sequence shown here is derived from an EMBL/GenBank/DDBJ whole genome shotgun (WGS) entry which is preliminary data.</text>
</comment>
<keyword evidence="1" id="KW-0175">Coiled coil</keyword>
<reference evidence="3 4" key="1">
    <citation type="submission" date="2024-03" db="EMBL/GenBank/DDBJ databases">
        <title>Mouse gut bacterial collection (mGBC) of GemPharmatech.</title>
        <authorList>
            <person name="He Y."/>
            <person name="Dong L."/>
            <person name="Wu D."/>
            <person name="Gao X."/>
            <person name="Lin Z."/>
        </authorList>
    </citation>
    <scope>NUCLEOTIDE SEQUENCE [LARGE SCALE GENOMIC DNA]</scope>
    <source>
        <strain evidence="3 4">54-13</strain>
    </source>
</reference>
<evidence type="ECO:0000256" key="2">
    <source>
        <dbReference type="SAM" id="MobiDB-lite"/>
    </source>
</evidence>
<feature type="region of interest" description="Disordered" evidence="2">
    <location>
        <begin position="419"/>
        <end position="448"/>
    </location>
</feature>
<feature type="region of interest" description="Disordered" evidence="2">
    <location>
        <begin position="140"/>
        <end position="161"/>
    </location>
</feature>
<dbReference type="EMBL" id="JBCLPP010000006">
    <property type="protein sequence ID" value="MEY8244620.1"/>
    <property type="molecule type" value="Genomic_DNA"/>
</dbReference>
<organism evidence="3 4">
    <name type="scientific">Heminiphilus faecis</name>
    <dbReference type="NCBI Taxonomy" id="2601703"/>
    <lineage>
        <taxon>Bacteria</taxon>
        <taxon>Pseudomonadati</taxon>
        <taxon>Bacteroidota</taxon>
        <taxon>Bacteroidia</taxon>
        <taxon>Bacteroidales</taxon>
        <taxon>Muribaculaceae</taxon>
        <taxon>Heminiphilus</taxon>
    </lineage>
</organism>
<evidence type="ECO:0000313" key="4">
    <source>
        <dbReference type="Proteomes" id="UP001565200"/>
    </source>
</evidence>
<sequence>MAFFKALGRAFGFGGGEDYDNNDAPSTAVHPYNRSQEPSAYVDDRHDGAHIRPAVRQESDEFPLTFFDGILEVFNNAQPDFIKRCLDKEAQRRYLYDALDASFQEYLVSERHRIKSETDTDVRSERDRFKTEIEALKEKCKSAEGRENDSEQKRLSADRQKRALNNKVQELEMRIKTIEAEKEQLNLENRSLLNKIKVIGVLEGDAKADDGAVSGSELDALRAEIDSLKKESEETAVQYKERMAMADLMLSETRNMNAKSNKELESVKSELEVLRKEHDDTLEKLRITGEELDNANSTLAIANDVQEKVARFEEIIGERDRRIKELRRDKDKQALRIAELERANSLLQEGIDQTMRERAEEEARLKKALEEISNDSAPKPAEKVRRRKKTVPKISAIDETLDDTQWLVGTPPEGMVAKTTAVTSDTDFGYQEPARKTPPENSAQMSLF</sequence>
<protein>
    <submittedName>
        <fullName evidence="3">Uncharacterized protein</fullName>
    </submittedName>
</protein>
<accession>A0ABV4CTB9</accession>
<proteinExistence type="predicted"/>
<dbReference type="Proteomes" id="UP001565200">
    <property type="component" value="Unassembled WGS sequence"/>
</dbReference>
<keyword evidence="4" id="KW-1185">Reference proteome</keyword>